<evidence type="ECO:0000313" key="3">
    <source>
        <dbReference type="Proteomes" id="UP001596084"/>
    </source>
</evidence>
<keyword evidence="3" id="KW-1185">Reference proteome</keyword>
<dbReference type="InterPro" id="IPR002931">
    <property type="entry name" value="Transglutaminase-like"/>
</dbReference>
<dbReference type="Proteomes" id="UP001596084">
    <property type="component" value="Unassembled WGS sequence"/>
</dbReference>
<evidence type="ECO:0000259" key="1">
    <source>
        <dbReference type="SMART" id="SM00460"/>
    </source>
</evidence>
<dbReference type="InterPro" id="IPR013589">
    <property type="entry name" value="Bac_transglu_N"/>
</dbReference>
<protein>
    <submittedName>
        <fullName evidence="2">Transglutaminase domain-containing protein</fullName>
    </submittedName>
</protein>
<dbReference type="SMART" id="SM00460">
    <property type="entry name" value="TGc"/>
    <property type="match status" value="1"/>
</dbReference>
<accession>A0ABW0Q355</accession>
<name>A0ABW0Q355_9BURK</name>
<dbReference type="RefSeq" id="WP_068831908.1">
    <property type="nucleotide sequence ID" value="NZ_JBHSMX010000003.1"/>
</dbReference>
<dbReference type="EMBL" id="JBHSMX010000003">
    <property type="protein sequence ID" value="MFC5519321.1"/>
    <property type="molecule type" value="Genomic_DNA"/>
</dbReference>
<dbReference type="Gene3D" id="3.10.620.30">
    <property type="match status" value="1"/>
</dbReference>
<sequence>MKLHVRHTTDYRYTEPLRYALQTLWLTPQSGPAQTVYFWSLGAPEKLFSQLDAFGNPIHSYTFVGRATDNVRWSLVNAAGEVETFGMAEFTDVGTLPHPDFFLRATHLAAPHPLLAEFGRRFIAPGATGGRAELSELLALSQGVAGAVSYQKNSTNVTTTALQAFEAGAGVCQDQAHVMVAICRSLGIPARYVSGYFYAANEPDLASHAWVDVCLDAATRRWISIDVTHGCLIDERHVRLAMGTDYDACPPIKGVRQGGGVESMTVDITIEPV</sequence>
<feature type="domain" description="Transglutaminase-like" evidence="1">
    <location>
        <begin position="164"/>
        <end position="229"/>
    </location>
</feature>
<reference evidence="3" key="1">
    <citation type="journal article" date="2019" name="Int. J. Syst. Evol. Microbiol.">
        <title>The Global Catalogue of Microorganisms (GCM) 10K type strain sequencing project: providing services to taxonomists for standard genome sequencing and annotation.</title>
        <authorList>
            <consortium name="The Broad Institute Genomics Platform"/>
            <consortium name="The Broad Institute Genome Sequencing Center for Infectious Disease"/>
            <person name="Wu L."/>
            <person name="Ma J."/>
        </authorList>
    </citation>
    <scope>NUCLEOTIDE SEQUENCE [LARGE SCALE GENOMIC DNA]</scope>
    <source>
        <strain evidence="3">CGMCC 4.7277</strain>
    </source>
</reference>
<comment type="caution">
    <text evidence="2">The sequence shown here is derived from an EMBL/GenBank/DDBJ whole genome shotgun (WGS) entry which is preliminary data.</text>
</comment>
<dbReference type="PANTHER" id="PTHR33490">
    <property type="entry name" value="BLR5614 PROTEIN-RELATED"/>
    <property type="match status" value="1"/>
</dbReference>
<evidence type="ECO:0000313" key="2">
    <source>
        <dbReference type="EMBL" id="MFC5519321.1"/>
    </source>
</evidence>
<organism evidence="2 3">
    <name type="scientific">Polaromonas jejuensis</name>
    <dbReference type="NCBI Taxonomy" id="457502"/>
    <lineage>
        <taxon>Bacteria</taxon>
        <taxon>Pseudomonadati</taxon>
        <taxon>Pseudomonadota</taxon>
        <taxon>Betaproteobacteria</taxon>
        <taxon>Burkholderiales</taxon>
        <taxon>Comamonadaceae</taxon>
        <taxon>Polaromonas</taxon>
    </lineage>
</organism>
<gene>
    <name evidence="2" type="ORF">ACFPP7_00115</name>
</gene>
<dbReference type="InterPro" id="IPR038765">
    <property type="entry name" value="Papain-like_cys_pep_sf"/>
</dbReference>
<dbReference type="SUPFAM" id="SSF54001">
    <property type="entry name" value="Cysteine proteinases"/>
    <property type="match status" value="1"/>
</dbReference>
<proteinExistence type="predicted"/>
<dbReference type="Pfam" id="PF01841">
    <property type="entry name" value="Transglut_core"/>
    <property type="match status" value="1"/>
</dbReference>
<dbReference type="Pfam" id="PF08379">
    <property type="entry name" value="Bact_transglu_N"/>
    <property type="match status" value="1"/>
</dbReference>
<dbReference type="PANTHER" id="PTHR33490:SF6">
    <property type="entry name" value="SLL1049 PROTEIN"/>
    <property type="match status" value="1"/>
</dbReference>